<gene>
    <name evidence="2" type="ORF">FSP39_004028</name>
</gene>
<evidence type="ECO:0000313" key="2">
    <source>
        <dbReference type="EMBL" id="KAK3099410.1"/>
    </source>
</evidence>
<feature type="compositionally biased region" description="Polar residues" evidence="1">
    <location>
        <begin position="96"/>
        <end position="113"/>
    </location>
</feature>
<sequence>MEFAQFLPSLEVSLQETLAQKDKLYLVEENTKNNIDRRSEEIHKSVEDVRITLHNEVKDIIQGEVTRLEVHEKELNRWIVWLRDKISENDTKNETTLRNQKMTSENSASNPETNDGVLGTLESLTEFEHTLIQFKSETGCNFIDENFGRIDYYTVTSA</sequence>
<evidence type="ECO:0000313" key="3">
    <source>
        <dbReference type="Proteomes" id="UP001186944"/>
    </source>
</evidence>
<accession>A0AA89BYP8</accession>
<feature type="region of interest" description="Disordered" evidence="1">
    <location>
        <begin position="92"/>
        <end position="117"/>
    </location>
</feature>
<reference evidence="2" key="1">
    <citation type="submission" date="2019-08" db="EMBL/GenBank/DDBJ databases">
        <title>The improved chromosome-level genome for the pearl oyster Pinctada fucata martensii using PacBio sequencing and Hi-C.</title>
        <authorList>
            <person name="Zheng Z."/>
        </authorList>
    </citation>
    <scope>NUCLEOTIDE SEQUENCE</scope>
    <source>
        <strain evidence="2">ZZ-2019</strain>
        <tissue evidence="2">Adductor muscle</tissue>
    </source>
</reference>
<dbReference type="AlphaFoldDB" id="A0AA89BYP8"/>
<dbReference type="Proteomes" id="UP001186944">
    <property type="component" value="Unassembled WGS sequence"/>
</dbReference>
<proteinExistence type="predicted"/>
<name>A0AA89BYP8_PINIB</name>
<dbReference type="EMBL" id="VSWD01000006">
    <property type="protein sequence ID" value="KAK3099410.1"/>
    <property type="molecule type" value="Genomic_DNA"/>
</dbReference>
<comment type="caution">
    <text evidence="2">The sequence shown here is derived from an EMBL/GenBank/DDBJ whole genome shotgun (WGS) entry which is preliminary data.</text>
</comment>
<evidence type="ECO:0000256" key="1">
    <source>
        <dbReference type="SAM" id="MobiDB-lite"/>
    </source>
</evidence>
<keyword evidence="3" id="KW-1185">Reference proteome</keyword>
<protein>
    <submittedName>
        <fullName evidence="2">Uncharacterized protein</fullName>
    </submittedName>
</protein>
<organism evidence="2 3">
    <name type="scientific">Pinctada imbricata</name>
    <name type="common">Atlantic pearl-oyster</name>
    <name type="synonym">Pinctada martensii</name>
    <dbReference type="NCBI Taxonomy" id="66713"/>
    <lineage>
        <taxon>Eukaryota</taxon>
        <taxon>Metazoa</taxon>
        <taxon>Spiralia</taxon>
        <taxon>Lophotrochozoa</taxon>
        <taxon>Mollusca</taxon>
        <taxon>Bivalvia</taxon>
        <taxon>Autobranchia</taxon>
        <taxon>Pteriomorphia</taxon>
        <taxon>Pterioida</taxon>
        <taxon>Pterioidea</taxon>
        <taxon>Pteriidae</taxon>
        <taxon>Pinctada</taxon>
    </lineage>
</organism>